<feature type="region of interest" description="Disordered" evidence="1">
    <location>
        <begin position="216"/>
        <end position="241"/>
    </location>
</feature>
<name>A0AAD9SWJ1_9HELO</name>
<protein>
    <submittedName>
        <fullName evidence="2">Uncharacterized protein</fullName>
    </submittedName>
</protein>
<feature type="region of interest" description="Disordered" evidence="1">
    <location>
        <begin position="58"/>
        <end position="93"/>
    </location>
</feature>
<comment type="caution">
    <text evidence="2">The sequence shown here is derived from an EMBL/GenBank/DDBJ whole genome shotgun (WGS) entry which is preliminary data.</text>
</comment>
<evidence type="ECO:0000313" key="2">
    <source>
        <dbReference type="EMBL" id="KAK2625883.1"/>
    </source>
</evidence>
<dbReference type="Proteomes" id="UP001285354">
    <property type="component" value="Unassembled WGS sequence"/>
</dbReference>
<accession>A0AAD9SWJ1</accession>
<proteinExistence type="predicted"/>
<feature type="compositionally biased region" description="Basic residues" evidence="1">
    <location>
        <begin position="304"/>
        <end position="322"/>
    </location>
</feature>
<keyword evidence="3" id="KW-1185">Reference proteome</keyword>
<feature type="region of interest" description="Disordered" evidence="1">
    <location>
        <begin position="108"/>
        <end position="148"/>
    </location>
</feature>
<gene>
    <name evidence="2" type="ORF">QTJ16_005195</name>
</gene>
<feature type="region of interest" description="Disordered" evidence="1">
    <location>
        <begin position="296"/>
        <end position="322"/>
    </location>
</feature>
<dbReference type="EMBL" id="JAUBYV010000007">
    <property type="protein sequence ID" value="KAK2625883.1"/>
    <property type="molecule type" value="Genomic_DNA"/>
</dbReference>
<evidence type="ECO:0000256" key="1">
    <source>
        <dbReference type="SAM" id="MobiDB-lite"/>
    </source>
</evidence>
<feature type="compositionally biased region" description="Polar residues" evidence="1">
    <location>
        <begin position="58"/>
        <end position="71"/>
    </location>
</feature>
<dbReference type="AlphaFoldDB" id="A0AAD9SWJ1"/>
<sequence length="322" mass="34830">MACFVTIPPSLGPLKITTHHDQHHLLLLLLLPLRSSRNLASTMFDHFTFGTYPHTLPPSTQDEALSPTDTSFPPAAASKPRSGSYVGQQSGLGPREGISEIVQRFEQQSLQGHADPRTDDDDTSADASTWIASSPTFSIDSSSSSTDHEYEFAPRGIACIPGTRGCPPSCPDLHTRTVTSTRLQRQLNVRLQSCQSHMRDIASLVEDMIANSEQCRLRSAPSRHRRPTDSGTAAGRHDRERLRGGGCGVGVGVSEDDEGFADMDDELGSACVLAQEEKLTLRRACAPSGVRKKTGLDAGCGRRSTGKVRSAPRLRRRKGICG</sequence>
<feature type="compositionally biased region" description="Low complexity" evidence="1">
    <location>
        <begin position="125"/>
        <end position="145"/>
    </location>
</feature>
<evidence type="ECO:0000313" key="3">
    <source>
        <dbReference type="Proteomes" id="UP001285354"/>
    </source>
</evidence>
<reference evidence="2" key="1">
    <citation type="submission" date="2023-06" db="EMBL/GenBank/DDBJ databases">
        <title>Draft genome of Marssonina rosae.</title>
        <authorList>
            <person name="Cheng Q."/>
        </authorList>
    </citation>
    <scope>NUCLEOTIDE SEQUENCE</scope>
    <source>
        <strain evidence="2">R4</strain>
    </source>
</reference>
<organism evidence="2 3">
    <name type="scientific">Diplocarpon rosae</name>
    <dbReference type="NCBI Taxonomy" id="946125"/>
    <lineage>
        <taxon>Eukaryota</taxon>
        <taxon>Fungi</taxon>
        <taxon>Dikarya</taxon>
        <taxon>Ascomycota</taxon>
        <taxon>Pezizomycotina</taxon>
        <taxon>Leotiomycetes</taxon>
        <taxon>Helotiales</taxon>
        <taxon>Drepanopezizaceae</taxon>
        <taxon>Diplocarpon</taxon>
    </lineage>
</organism>